<proteinExistence type="predicted"/>
<evidence type="ECO:0000313" key="1">
    <source>
        <dbReference type="EMBL" id="STZ68542.1"/>
    </source>
</evidence>
<dbReference type="GeneID" id="93353053"/>
<dbReference type="AlphaFoldDB" id="A0A378U2H8"/>
<reference evidence="1 2" key="1">
    <citation type="submission" date="2018-06" db="EMBL/GenBank/DDBJ databases">
        <authorList>
            <consortium name="Pathogen Informatics"/>
            <person name="Doyle S."/>
        </authorList>
    </citation>
    <scope>NUCLEOTIDE SEQUENCE [LARGE SCALE GENOMIC DNA]</scope>
    <source>
        <strain evidence="1 2">NCTC10660</strain>
    </source>
</reference>
<evidence type="ECO:0000313" key="2">
    <source>
        <dbReference type="Proteomes" id="UP000254927"/>
    </source>
</evidence>
<accession>A0A378U2H8</accession>
<name>A0A378U2H8_NEIEL</name>
<organism evidence="1 2">
    <name type="scientific">Neisseria elongata</name>
    <dbReference type="NCBI Taxonomy" id="495"/>
    <lineage>
        <taxon>Bacteria</taxon>
        <taxon>Pseudomonadati</taxon>
        <taxon>Pseudomonadota</taxon>
        <taxon>Betaproteobacteria</taxon>
        <taxon>Neisseriales</taxon>
        <taxon>Neisseriaceae</taxon>
        <taxon>Neisseria</taxon>
    </lineage>
</organism>
<gene>
    <name evidence="1" type="ORF">NCTC10660_02065</name>
</gene>
<dbReference type="RefSeq" id="WP_003773822.1">
    <property type="nucleotide sequence ID" value="NZ_CAJPMF010000012.1"/>
</dbReference>
<sequence length="111" mass="12125">MTNSSNDNLPPIPAKRYFSLEELCELARINPAQFADWQHEHGLVIGYGGNVYTRSDVVKIRQLCATFSPFVDTFNRNGLDAAGNPAATAEEMTVGLAALLDRIEKALASKV</sequence>
<dbReference type="Proteomes" id="UP000254927">
    <property type="component" value="Unassembled WGS sequence"/>
</dbReference>
<dbReference type="EMBL" id="UGQW01000002">
    <property type="protein sequence ID" value="STZ68542.1"/>
    <property type="molecule type" value="Genomic_DNA"/>
</dbReference>
<protein>
    <submittedName>
        <fullName evidence="1">Uncharacterized protein</fullName>
    </submittedName>
</protein>